<gene>
    <name evidence="1" type="ORF">H4W26_001647</name>
</gene>
<comment type="caution">
    <text evidence="1">The sequence shown here is derived from an EMBL/GenBank/DDBJ whole genome shotgun (WGS) entry which is preliminary data.</text>
</comment>
<dbReference type="PANTHER" id="PTHR43649">
    <property type="entry name" value="ARABINOSE-BINDING PROTEIN-RELATED"/>
    <property type="match status" value="1"/>
</dbReference>
<dbReference type="Pfam" id="PF13416">
    <property type="entry name" value="SBP_bac_8"/>
    <property type="match status" value="1"/>
</dbReference>
<dbReference type="PROSITE" id="PS51257">
    <property type="entry name" value="PROKAR_LIPOPROTEIN"/>
    <property type="match status" value="1"/>
</dbReference>
<evidence type="ECO:0000313" key="1">
    <source>
        <dbReference type="EMBL" id="MBE1514892.1"/>
    </source>
</evidence>
<evidence type="ECO:0000313" key="2">
    <source>
        <dbReference type="Proteomes" id="UP000636579"/>
    </source>
</evidence>
<sequence length="437" mass="47488">MTTSPHKSSSHRAHSRAGYKATGVIAVSALLLSGCGGGQGDDDSVELQLGFWGAENRVENTEEIVAAFEEANPGVSIEVSFSDWGGYWDRLTTQSAGGDAPDIMQFSNPYLREYAERGTLLPLDQVETASIDESVVDSGVVDGEMYGVPVGVNIMAIAANETLFEEAGVEIPNDETWTWEEMGDAAAAVAEETGVYGMGAPIQEATFEIWLRQVDKGITDADGEVAFEPEDATEYFQMLLDFEEQRVLPPASVISEQNSGTLDQLLIRNNEAALGMEWNAGFGLLTEASGESEFEILRFPSRTGEAENNGLYNNVSMFFSASANTEHPEEAQAFIDFMVNSEEAGEINLIERGFPANTEIREMVLPELEGADRRAAEFLNDVTPELGEPRPITPLGFEPILDEIYNHELGVLFGDMTPEEAGESLHSTVQELITSAQ</sequence>
<dbReference type="Gene3D" id="3.40.190.10">
    <property type="entry name" value="Periplasmic binding protein-like II"/>
    <property type="match status" value="2"/>
</dbReference>
<dbReference type="RefSeq" id="WP_192591589.1">
    <property type="nucleotide sequence ID" value="NZ_JADBEE010000001.1"/>
</dbReference>
<dbReference type="InterPro" id="IPR006059">
    <property type="entry name" value="SBP"/>
</dbReference>
<name>A0ABR9J7C6_9MICC</name>
<dbReference type="PANTHER" id="PTHR43649:SF11">
    <property type="entry name" value="ABC TRANSPORTER SUBSTRATE-BINDING PROTEIN YESO-RELATED"/>
    <property type="match status" value="1"/>
</dbReference>
<reference evidence="1 2" key="1">
    <citation type="submission" date="2020-10" db="EMBL/GenBank/DDBJ databases">
        <title>Sequencing the genomes of 1000 actinobacteria strains.</title>
        <authorList>
            <person name="Klenk H.-P."/>
        </authorList>
    </citation>
    <scope>NUCLEOTIDE SEQUENCE [LARGE SCALE GENOMIC DNA]</scope>
    <source>
        <strain evidence="1 2">DSM 15474</strain>
    </source>
</reference>
<organism evidence="1 2">
    <name type="scientific">Nesterenkonia halotolerans</name>
    <dbReference type="NCBI Taxonomy" id="225325"/>
    <lineage>
        <taxon>Bacteria</taxon>
        <taxon>Bacillati</taxon>
        <taxon>Actinomycetota</taxon>
        <taxon>Actinomycetes</taxon>
        <taxon>Micrococcales</taxon>
        <taxon>Micrococcaceae</taxon>
        <taxon>Nesterenkonia</taxon>
    </lineage>
</organism>
<dbReference type="SUPFAM" id="SSF53850">
    <property type="entry name" value="Periplasmic binding protein-like II"/>
    <property type="match status" value="1"/>
</dbReference>
<keyword evidence="1" id="KW-0813">Transport</keyword>
<dbReference type="EMBL" id="JADBEE010000001">
    <property type="protein sequence ID" value="MBE1514892.1"/>
    <property type="molecule type" value="Genomic_DNA"/>
</dbReference>
<dbReference type="InterPro" id="IPR050490">
    <property type="entry name" value="Bact_solute-bd_prot1"/>
</dbReference>
<protein>
    <submittedName>
        <fullName evidence="1">Multiple sugar transport system substrate-binding protein</fullName>
    </submittedName>
</protein>
<accession>A0ABR9J7C6</accession>
<proteinExistence type="predicted"/>
<dbReference type="Proteomes" id="UP000636579">
    <property type="component" value="Unassembled WGS sequence"/>
</dbReference>
<keyword evidence="2" id="KW-1185">Reference proteome</keyword>
<keyword evidence="1" id="KW-0762">Sugar transport</keyword>
<dbReference type="CDD" id="cd13585">
    <property type="entry name" value="PBP2_TMBP_like"/>
    <property type="match status" value="1"/>
</dbReference>